<protein>
    <recommendedName>
        <fullName evidence="4">DUF5050 domain-containing protein</fullName>
    </recommendedName>
</protein>
<dbReference type="EMBL" id="CP040058">
    <property type="protein sequence ID" value="QCP33834.1"/>
    <property type="molecule type" value="Genomic_DNA"/>
</dbReference>
<proteinExistence type="predicted"/>
<keyword evidence="1" id="KW-0812">Transmembrane</keyword>
<evidence type="ECO:0000313" key="3">
    <source>
        <dbReference type="Proteomes" id="UP000298653"/>
    </source>
</evidence>
<keyword evidence="3" id="KW-1185">Reference proteome</keyword>
<dbReference type="OrthoDB" id="373441at186802"/>
<organism evidence="2 3">
    <name type="scientific">Anaerostipes rhamnosivorans</name>
    <dbReference type="NCBI Taxonomy" id="1229621"/>
    <lineage>
        <taxon>Bacteria</taxon>
        <taxon>Bacillati</taxon>
        <taxon>Bacillota</taxon>
        <taxon>Clostridia</taxon>
        <taxon>Lachnospirales</taxon>
        <taxon>Lachnospiraceae</taxon>
        <taxon>Anaerostipes</taxon>
    </lineage>
</organism>
<keyword evidence="1" id="KW-1133">Transmembrane helix</keyword>
<dbReference type="KEGG" id="arf:AR1Y2_0380"/>
<dbReference type="RefSeq" id="WP_137327456.1">
    <property type="nucleotide sequence ID" value="NZ_CP040058.1"/>
</dbReference>
<gene>
    <name evidence="2" type="ORF">AR1Y2_0380</name>
</gene>
<dbReference type="Proteomes" id="UP000298653">
    <property type="component" value="Chromosome"/>
</dbReference>
<dbReference type="AlphaFoldDB" id="A0A4P8IDQ2"/>
<sequence length="363" mass="43100">MKRLIKILVSICIVVGLFNLCLLFFQKVGIRINNSSEFSNMAEVSPQTNCVLVRKTNSIKNFPFIFGERLYLYDIDKNREYLIGNCLFPFYSYGDMLVVQNNKVYYNYFREGPGIELYSKKLKGVGTGRKILQEVGLYTVSSKEIYYLNIEETTFKEEKNYLYKKNLENGEIKTVLKENLSDILRFDHGYLYSWNRYSKEVLEINEQTKSIVRCPQNEPPLWIGYVDSKQFLIIDESNIVLYNKRTKKKRYLVKNIKREDELLNEKAKIENGYLYYSNLKSDFYRLNIKSGKKEKIISLLSFHDIKKYIKNNEHYTDINFYKDYVVIDLSYSSSKILNTMKRRLLVFNYRGKLIRNKKMAALL</sequence>
<evidence type="ECO:0000256" key="1">
    <source>
        <dbReference type="SAM" id="Phobius"/>
    </source>
</evidence>
<evidence type="ECO:0000313" key="2">
    <source>
        <dbReference type="EMBL" id="QCP33834.1"/>
    </source>
</evidence>
<dbReference type="SUPFAM" id="SSF69304">
    <property type="entry name" value="Tricorn protease N-terminal domain"/>
    <property type="match status" value="1"/>
</dbReference>
<accession>A0A4P8IDQ2</accession>
<name>A0A4P8IDQ2_9FIRM</name>
<keyword evidence="1" id="KW-0472">Membrane</keyword>
<evidence type="ECO:0008006" key="4">
    <source>
        <dbReference type="Google" id="ProtNLM"/>
    </source>
</evidence>
<reference evidence="2 3" key="1">
    <citation type="submission" date="2019-05" db="EMBL/GenBank/DDBJ databases">
        <title>Complete genome sequencing of Anaerostipes rhamnosivorans.</title>
        <authorList>
            <person name="Bui T.P.N."/>
            <person name="de Vos W.M."/>
        </authorList>
    </citation>
    <scope>NUCLEOTIDE SEQUENCE [LARGE SCALE GENOMIC DNA]</scope>
    <source>
        <strain evidence="2 3">1y2</strain>
    </source>
</reference>
<feature type="transmembrane region" description="Helical" evidence="1">
    <location>
        <begin position="7"/>
        <end position="25"/>
    </location>
</feature>